<evidence type="ECO:0000313" key="1">
    <source>
        <dbReference type="EMBL" id="QIS04858.1"/>
    </source>
</evidence>
<organism evidence="1 2">
    <name type="scientific">Nocardia brasiliensis</name>
    <dbReference type="NCBI Taxonomy" id="37326"/>
    <lineage>
        <taxon>Bacteria</taxon>
        <taxon>Bacillati</taxon>
        <taxon>Actinomycetota</taxon>
        <taxon>Actinomycetes</taxon>
        <taxon>Mycobacteriales</taxon>
        <taxon>Nocardiaceae</taxon>
        <taxon>Nocardia</taxon>
    </lineage>
</organism>
<sequence>MEYVVLGIIVVALIAVVLLIRRRTTARAAVDDPMTRARTAGSALSGDYRRGRHNRRIRKKDPRWWALGSVGTDISGGCSGGDGGSCGGGGGGCGGGGGGGGGE</sequence>
<dbReference type="AlphaFoldDB" id="A0A6G9XVD7"/>
<reference evidence="1 2" key="1">
    <citation type="journal article" date="2019" name="ACS Chem. Biol.">
        <title>Identification and Mobilization of a Cryptic Antibiotic Biosynthesis Gene Locus from a Human-Pathogenic Nocardia Isolate.</title>
        <authorList>
            <person name="Herisse M."/>
            <person name="Ishida K."/>
            <person name="Porter J.L."/>
            <person name="Howden B."/>
            <person name="Hertweck C."/>
            <person name="Stinear T.P."/>
            <person name="Pidot S.J."/>
        </authorList>
    </citation>
    <scope>NUCLEOTIDE SEQUENCE [LARGE SCALE GENOMIC DNA]</scope>
    <source>
        <strain evidence="1 2">AUSMDU00024985</strain>
    </source>
</reference>
<name>A0A6G9XVD7_NOCBR</name>
<gene>
    <name evidence="1" type="ORF">F5X71_23250</name>
</gene>
<accession>A0A6G9XVD7</accession>
<protein>
    <submittedName>
        <fullName evidence="1">Uncharacterized protein</fullName>
    </submittedName>
</protein>
<dbReference type="Proteomes" id="UP000501705">
    <property type="component" value="Chromosome"/>
</dbReference>
<proteinExistence type="predicted"/>
<dbReference type="EMBL" id="CP046171">
    <property type="protein sequence ID" value="QIS04858.1"/>
    <property type="molecule type" value="Genomic_DNA"/>
</dbReference>
<evidence type="ECO:0000313" key="2">
    <source>
        <dbReference type="Proteomes" id="UP000501705"/>
    </source>
</evidence>
<dbReference type="RefSeq" id="WP_167460074.1">
    <property type="nucleotide sequence ID" value="NZ_CP046171.1"/>
</dbReference>